<protein>
    <submittedName>
        <fullName evidence="1">Uncharacterized protein</fullName>
    </submittedName>
</protein>
<accession>A0AAJ0DJF1</accession>
<sequence>MHYTIWRPFPENFHIVTNRARPSPSHSDGSSIAGKTSASIITRNEFTKSQKAGIGTPGKGDLSLFVQGPLADSTEEALKGLLAKMETMLGARWERYDFDRKDCLDK</sequence>
<dbReference type="Proteomes" id="UP001271007">
    <property type="component" value="Unassembled WGS sequence"/>
</dbReference>
<keyword evidence="2" id="KW-1185">Reference proteome</keyword>
<organism evidence="1 2">
    <name type="scientific">Extremus antarcticus</name>
    <dbReference type="NCBI Taxonomy" id="702011"/>
    <lineage>
        <taxon>Eukaryota</taxon>
        <taxon>Fungi</taxon>
        <taxon>Dikarya</taxon>
        <taxon>Ascomycota</taxon>
        <taxon>Pezizomycotina</taxon>
        <taxon>Dothideomycetes</taxon>
        <taxon>Dothideomycetidae</taxon>
        <taxon>Mycosphaerellales</taxon>
        <taxon>Extremaceae</taxon>
        <taxon>Extremus</taxon>
    </lineage>
</organism>
<name>A0AAJ0DJF1_9PEZI</name>
<gene>
    <name evidence="1" type="ORF">LTR09_004177</name>
</gene>
<proteinExistence type="predicted"/>
<evidence type="ECO:0000313" key="2">
    <source>
        <dbReference type="Proteomes" id="UP001271007"/>
    </source>
</evidence>
<reference evidence="1" key="1">
    <citation type="submission" date="2023-04" db="EMBL/GenBank/DDBJ databases">
        <title>Black Yeasts Isolated from many extreme environments.</title>
        <authorList>
            <person name="Coleine C."/>
            <person name="Stajich J.E."/>
            <person name="Selbmann L."/>
        </authorList>
    </citation>
    <scope>NUCLEOTIDE SEQUENCE</scope>
    <source>
        <strain evidence="1">CCFEE 5312</strain>
    </source>
</reference>
<comment type="caution">
    <text evidence="1">The sequence shown here is derived from an EMBL/GenBank/DDBJ whole genome shotgun (WGS) entry which is preliminary data.</text>
</comment>
<dbReference type="EMBL" id="JAWDJX010000010">
    <property type="protein sequence ID" value="KAK3055017.1"/>
    <property type="molecule type" value="Genomic_DNA"/>
</dbReference>
<evidence type="ECO:0000313" key="1">
    <source>
        <dbReference type="EMBL" id="KAK3055017.1"/>
    </source>
</evidence>
<dbReference type="AlphaFoldDB" id="A0AAJ0DJF1"/>